<evidence type="ECO:0000256" key="2">
    <source>
        <dbReference type="ARBA" id="ARBA00022989"/>
    </source>
</evidence>
<dbReference type="GO" id="GO:0005886">
    <property type="term" value="C:plasma membrane"/>
    <property type="evidence" value="ECO:0007669"/>
    <property type="project" value="UniProtKB-SubCell"/>
</dbReference>
<evidence type="ECO:0000256" key="4">
    <source>
        <dbReference type="HAMAP-Rule" id="MF_01118"/>
    </source>
</evidence>
<feature type="transmembrane region" description="Helical" evidence="4">
    <location>
        <begin position="280"/>
        <end position="298"/>
    </location>
</feature>
<feature type="transmembrane region" description="Helical" evidence="4">
    <location>
        <begin position="339"/>
        <end position="362"/>
    </location>
</feature>
<feature type="transmembrane region" description="Helical" evidence="4">
    <location>
        <begin position="82"/>
        <end position="105"/>
    </location>
</feature>
<dbReference type="PANTHER" id="PTHR23531:SF1">
    <property type="entry name" value="QUINOLENE RESISTANCE PROTEIN NORA"/>
    <property type="match status" value="1"/>
</dbReference>
<keyword evidence="7" id="KW-1185">Reference proteome</keyword>
<dbReference type="RefSeq" id="WP_034792635.1">
    <property type="nucleotide sequence ID" value="NZ_JMPJ01000064.1"/>
</dbReference>
<dbReference type="InterPro" id="IPR036259">
    <property type="entry name" value="MFS_trans_sf"/>
</dbReference>
<proteinExistence type="inferred from homology"/>
<sequence>MSVSTLRTNLQLNKRILSFMTFTFVCYLTIGLPLAVLPGFVHNSLGFNSVLAGLIISVQYFATLISRPHAGRYADQLGPKKVVLFGLTCCGISGVFYMLAVLLAGYPLVSLLMLCVGRLFLGVGESFASTGTTLWGIGAVGAMHTARVISWNGVATYGAMAVGAPLGVMLNAQFGLTGVAVLLVLAVLLALWLASRKQDISVTTGKRIAFKAVLGRMWLHGLGLGFGTVGFGVIATFITLYYAEKNWSGAAFTLTLFSLGFVGIRLILANTINRFGGLRVALASFLFEALGLLMIWLGTDPITVQLGALLTGCGFSLIFPALGVEAVKQVPPQNQGTALGTYSAFLDLGLGLTGPIAGLLIAHAGTSSIYLAAAIMVVLAWLMTLRLWANAKAAPPSV</sequence>
<feature type="transmembrane region" description="Helical" evidence="4">
    <location>
        <begin position="111"/>
        <end position="137"/>
    </location>
</feature>
<dbReference type="Proteomes" id="UP000028640">
    <property type="component" value="Unassembled WGS sequence"/>
</dbReference>
<dbReference type="InterPro" id="IPR011701">
    <property type="entry name" value="MFS"/>
</dbReference>
<dbReference type="InterPro" id="IPR052714">
    <property type="entry name" value="MFS_Exporter"/>
</dbReference>
<feature type="transmembrane region" description="Helical" evidence="4">
    <location>
        <begin position="174"/>
        <end position="194"/>
    </location>
</feature>
<dbReference type="Gene3D" id="1.20.1250.20">
    <property type="entry name" value="MFS general substrate transporter like domains"/>
    <property type="match status" value="1"/>
</dbReference>
<feature type="transmembrane region" description="Helical" evidence="4">
    <location>
        <begin position="16"/>
        <end position="39"/>
    </location>
</feature>
<dbReference type="GeneID" id="78382699"/>
<reference evidence="6 7" key="1">
    <citation type="submission" date="2014-05" db="EMBL/GenBank/DDBJ databases">
        <title>ATOL: Assembling a taxonomically balanced genome-scale reconstruction of the evolutionary history of the Enterobacteriaceae.</title>
        <authorList>
            <person name="Plunkett G.III."/>
            <person name="Neeno-Eckwall E.C."/>
            <person name="Glasner J.D."/>
            <person name="Perna N.T."/>
        </authorList>
    </citation>
    <scope>NUCLEOTIDE SEQUENCE [LARGE SCALE GENOMIC DNA]</scope>
    <source>
        <strain evidence="6 7">ATCC 33852</strain>
    </source>
</reference>
<feature type="transmembrane region" description="Helical" evidence="4">
    <location>
        <begin position="249"/>
        <end position="268"/>
    </location>
</feature>
<feature type="transmembrane region" description="Helical" evidence="4">
    <location>
        <begin position="45"/>
        <end position="62"/>
    </location>
</feature>
<keyword evidence="4" id="KW-1003">Cell membrane</keyword>
<comment type="caution">
    <text evidence="6">The sequence shown here is derived from an EMBL/GenBank/DDBJ whole genome shotgun (WGS) entry which is preliminary data.</text>
</comment>
<feature type="domain" description="Major facilitator superfamily (MFS) profile" evidence="5">
    <location>
        <begin position="213"/>
        <end position="398"/>
    </location>
</feature>
<keyword evidence="4" id="KW-0813">Transport</keyword>
<dbReference type="SUPFAM" id="SSF103473">
    <property type="entry name" value="MFS general substrate transporter"/>
    <property type="match status" value="1"/>
</dbReference>
<dbReference type="EMBL" id="JMPJ01000064">
    <property type="protein sequence ID" value="KFC79710.1"/>
    <property type="molecule type" value="Genomic_DNA"/>
</dbReference>
<gene>
    <name evidence="6" type="ORF">GEAM_2862</name>
</gene>
<name>A0A085G7L5_EWIA3</name>
<keyword evidence="1 4" id="KW-0812">Transmembrane</keyword>
<dbReference type="PANTHER" id="PTHR23531">
    <property type="entry name" value="QUINOLENE RESISTANCE PROTEIN NORA"/>
    <property type="match status" value="1"/>
</dbReference>
<keyword evidence="3 4" id="KW-0472">Membrane</keyword>
<keyword evidence="4" id="KW-0997">Cell inner membrane</keyword>
<keyword evidence="2 4" id="KW-1133">Transmembrane helix</keyword>
<feature type="transmembrane region" description="Helical" evidence="4">
    <location>
        <begin position="368"/>
        <end position="389"/>
    </location>
</feature>
<dbReference type="PROSITE" id="PS50850">
    <property type="entry name" value="MFS"/>
    <property type="match status" value="1"/>
</dbReference>
<feature type="transmembrane region" description="Helical" evidence="4">
    <location>
        <begin position="215"/>
        <end position="243"/>
    </location>
</feature>
<feature type="transmembrane region" description="Helical" evidence="4">
    <location>
        <begin position="304"/>
        <end position="327"/>
    </location>
</feature>
<dbReference type="HAMAP" id="MF_01118">
    <property type="entry name" value="MFS_YhhS"/>
    <property type="match status" value="1"/>
</dbReference>
<evidence type="ECO:0000313" key="6">
    <source>
        <dbReference type="EMBL" id="KFC79710.1"/>
    </source>
</evidence>
<dbReference type="eggNOG" id="COG2814">
    <property type="taxonomic scope" value="Bacteria"/>
</dbReference>
<protein>
    <recommendedName>
        <fullName evidence="4">Uncharacterized MFS-type transporter GEAM_2862</fullName>
    </recommendedName>
</protein>
<organism evidence="6 7">
    <name type="scientific">Ewingella americana (strain ATCC 33852 / DSM 4580 / CCUG 14506 / JCM 5911 / LMG 7869 / NCTC 12157 / CDC 1468-78)</name>
    <dbReference type="NCBI Taxonomy" id="910964"/>
    <lineage>
        <taxon>Bacteria</taxon>
        <taxon>Pseudomonadati</taxon>
        <taxon>Pseudomonadota</taxon>
        <taxon>Gammaproteobacteria</taxon>
        <taxon>Enterobacterales</taxon>
        <taxon>Yersiniaceae</taxon>
        <taxon>Ewingella</taxon>
    </lineage>
</organism>
<dbReference type="STRING" id="910964.GEAM_2862"/>
<accession>A0A085G7L5</accession>
<dbReference type="OrthoDB" id="322544at2"/>
<dbReference type="InterPro" id="IPR023008">
    <property type="entry name" value="MFS_YhhS-like"/>
</dbReference>
<dbReference type="AlphaFoldDB" id="A0A085G7L5"/>
<evidence type="ECO:0000256" key="3">
    <source>
        <dbReference type="ARBA" id="ARBA00023136"/>
    </source>
</evidence>
<comment type="similarity">
    <text evidence="4">Belongs to the major facilitator superfamily. YhhS family.</text>
</comment>
<dbReference type="InterPro" id="IPR020846">
    <property type="entry name" value="MFS_dom"/>
</dbReference>
<dbReference type="GO" id="GO:0022857">
    <property type="term" value="F:transmembrane transporter activity"/>
    <property type="evidence" value="ECO:0007669"/>
    <property type="project" value="UniProtKB-UniRule"/>
</dbReference>
<dbReference type="CDD" id="cd17489">
    <property type="entry name" value="MFS_YfcJ_like"/>
    <property type="match status" value="1"/>
</dbReference>
<dbReference type="NCBIfam" id="NF003477">
    <property type="entry name" value="PRK05122.1"/>
    <property type="match status" value="1"/>
</dbReference>
<feature type="transmembrane region" description="Helical" evidence="4">
    <location>
        <begin position="149"/>
        <end position="168"/>
    </location>
</feature>
<evidence type="ECO:0000259" key="5">
    <source>
        <dbReference type="PROSITE" id="PS50850"/>
    </source>
</evidence>
<dbReference type="NCBIfam" id="NF009048">
    <property type="entry name" value="PRK12382.1"/>
    <property type="match status" value="1"/>
</dbReference>
<comment type="subcellular location">
    <subcellularLocation>
        <location evidence="4">Cell inner membrane</location>
        <topology evidence="4">Multi-pass membrane protein</topology>
    </subcellularLocation>
</comment>
<evidence type="ECO:0000256" key="1">
    <source>
        <dbReference type="ARBA" id="ARBA00022692"/>
    </source>
</evidence>
<dbReference type="Pfam" id="PF07690">
    <property type="entry name" value="MFS_1"/>
    <property type="match status" value="1"/>
</dbReference>
<evidence type="ECO:0000313" key="7">
    <source>
        <dbReference type="Proteomes" id="UP000028640"/>
    </source>
</evidence>